<gene>
    <name evidence="3" type="ORF">ACFP2V_00430</name>
</gene>
<dbReference type="InterPro" id="IPR042099">
    <property type="entry name" value="ANL_N_sf"/>
</dbReference>
<comment type="caution">
    <text evidence="3">The sequence shown here is derived from an EMBL/GenBank/DDBJ whole genome shotgun (WGS) entry which is preliminary data.</text>
</comment>
<dbReference type="Gene3D" id="3.40.50.12780">
    <property type="entry name" value="N-terminal domain of ligase-like"/>
    <property type="match status" value="1"/>
</dbReference>
<organism evidence="3 4">
    <name type="scientific">Streptomyces incanus</name>
    <dbReference type="NCBI Taxonomy" id="887453"/>
    <lineage>
        <taxon>Bacteria</taxon>
        <taxon>Bacillati</taxon>
        <taxon>Actinomycetota</taxon>
        <taxon>Actinomycetes</taxon>
        <taxon>Kitasatosporales</taxon>
        <taxon>Streptomycetaceae</taxon>
        <taxon>Streptomyces</taxon>
    </lineage>
</organism>
<dbReference type="InterPro" id="IPR000873">
    <property type="entry name" value="AMP-dep_synth/lig_dom"/>
</dbReference>
<dbReference type="Gene3D" id="3.30.300.30">
    <property type="match status" value="1"/>
</dbReference>
<dbReference type="PROSITE" id="PS00455">
    <property type="entry name" value="AMP_BINDING"/>
    <property type="match status" value="1"/>
</dbReference>
<dbReference type="Proteomes" id="UP001596183">
    <property type="component" value="Unassembled WGS sequence"/>
</dbReference>
<evidence type="ECO:0000313" key="4">
    <source>
        <dbReference type="Proteomes" id="UP001596183"/>
    </source>
</evidence>
<dbReference type="Pfam" id="PF00501">
    <property type="entry name" value="AMP-binding"/>
    <property type="match status" value="1"/>
</dbReference>
<dbReference type="InterPro" id="IPR045851">
    <property type="entry name" value="AMP-bd_C_sf"/>
</dbReference>
<dbReference type="SUPFAM" id="SSF56801">
    <property type="entry name" value="Acetyl-CoA synthetase-like"/>
    <property type="match status" value="1"/>
</dbReference>
<evidence type="ECO:0000259" key="2">
    <source>
        <dbReference type="Pfam" id="PF00501"/>
    </source>
</evidence>
<dbReference type="RefSeq" id="WP_381204249.1">
    <property type="nucleotide sequence ID" value="NZ_JBHSPC010000001.1"/>
</dbReference>
<dbReference type="EMBL" id="JBHSPC010000001">
    <property type="protein sequence ID" value="MFC5668632.1"/>
    <property type="molecule type" value="Genomic_DNA"/>
</dbReference>
<name>A0ABW0XDI2_9ACTN</name>
<sequence>MTAPTLPRALAEGAHRQDATVTFGTSARRERLTYPALAEQIAAAARGFADQGVRPGERVMLRIGSSRGDLLALLGLMHLGATPVSVKPRVPGAVVGQYLAEVARQQGVRRAVRLSGHGLSELQLLLRPGAAPDPAPGDPDGIAFIQYTSGSTGMPRPIPLSHRAVLGNIEAISAVAGMEPGHAGLIALPLHHDMGLIGVLASLVRGLDLVIEEPGTFLRRPMAALRLIRDAEGAHSAFPDFMLRYLAARIGEAAEPDPQLFRAWRTVFCGAEPIRRRSVDAFLATTGHWGLDPTALVFCYGLAEAALMATSHRYVDAGTSFWTGGPATTACLGTPVPGLDLRVVDESGAGCADAEVGSVQLRGPTLFDGYDGATDHRTTWFDTGDLGCLRSGRLHLSGRRGDRVCVNGVNVFATDIEQVAATVAGVAECVVLPHGDSFAVVVVPERARRIDTRHLAACVTTAFGAAPETVIEVSHSGIARTASGKPARTHMAARLDQGLLR</sequence>
<feature type="domain" description="AMP-dependent synthetase/ligase" evidence="2">
    <location>
        <begin position="16"/>
        <end position="370"/>
    </location>
</feature>
<dbReference type="InterPro" id="IPR020845">
    <property type="entry name" value="AMP-binding_CS"/>
</dbReference>
<dbReference type="PANTHER" id="PTHR22754">
    <property type="entry name" value="DISCO-INTERACTING PROTEIN 2 DIP2 -RELATED"/>
    <property type="match status" value="1"/>
</dbReference>
<comment type="similarity">
    <text evidence="1">Belongs to the ATP-dependent AMP-binding enzyme family.</text>
</comment>
<evidence type="ECO:0000313" key="3">
    <source>
        <dbReference type="EMBL" id="MFC5668632.1"/>
    </source>
</evidence>
<reference evidence="4" key="1">
    <citation type="journal article" date="2019" name="Int. J. Syst. Evol. Microbiol.">
        <title>The Global Catalogue of Microorganisms (GCM) 10K type strain sequencing project: providing services to taxonomists for standard genome sequencing and annotation.</title>
        <authorList>
            <consortium name="The Broad Institute Genomics Platform"/>
            <consortium name="The Broad Institute Genome Sequencing Center for Infectious Disease"/>
            <person name="Wu L."/>
            <person name="Ma J."/>
        </authorList>
    </citation>
    <scope>NUCLEOTIDE SEQUENCE [LARGE SCALE GENOMIC DNA]</scope>
    <source>
        <strain evidence="4">JCM 13852</strain>
    </source>
</reference>
<evidence type="ECO:0000256" key="1">
    <source>
        <dbReference type="ARBA" id="ARBA00006432"/>
    </source>
</evidence>
<dbReference type="PANTHER" id="PTHR22754:SF32">
    <property type="entry name" value="DISCO-INTERACTING PROTEIN 2"/>
    <property type="match status" value="1"/>
</dbReference>
<proteinExistence type="inferred from homology"/>
<accession>A0ABW0XDI2</accession>
<keyword evidence="4" id="KW-1185">Reference proteome</keyword>
<protein>
    <submittedName>
        <fullName evidence="3">AMP-binding protein</fullName>
    </submittedName>
</protein>